<dbReference type="InterPro" id="IPR037257">
    <property type="entry name" value="T2SS_E_N_sf"/>
</dbReference>
<dbReference type="Proteomes" id="UP000240010">
    <property type="component" value="Unassembled WGS sequence"/>
</dbReference>
<dbReference type="Pfam" id="PF00437">
    <property type="entry name" value="T2SSE"/>
    <property type="match status" value="1"/>
</dbReference>
<feature type="domain" description="Bacterial type II secretion system protein E" evidence="4">
    <location>
        <begin position="382"/>
        <end position="396"/>
    </location>
</feature>
<dbReference type="SUPFAM" id="SSF52540">
    <property type="entry name" value="P-loop containing nucleoside triphosphate hydrolases"/>
    <property type="match status" value="1"/>
</dbReference>
<dbReference type="PANTHER" id="PTHR30258">
    <property type="entry name" value="TYPE II SECRETION SYSTEM PROTEIN GSPE-RELATED"/>
    <property type="match status" value="1"/>
</dbReference>
<protein>
    <submittedName>
        <fullName evidence="5">MSHA biogenesis protein MshE</fullName>
    </submittedName>
</protein>
<proteinExistence type="inferred from homology"/>
<dbReference type="FunFam" id="3.30.450.90:FF:000001">
    <property type="entry name" value="Type II secretion system ATPase GspE"/>
    <property type="match status" value="1"/>
</dbReference>
<evidence type="ECO:0000256" key="3">
    <source>
        <dbReference type="ARBA" id="ARBA00022840"/>
    </source>
</evidence>
<dbReference type="Gene3D" id="3.40.50.300">
    <property type="entry name" value="P-loop containing nucleotide triphosphate hydrolases"/>
    <property type="match status" value="1"/>
</dbReference>
<dbReference type="EMBL" id="PTIZ01000006">
    <property type="protein sequence ID" value="PPK75455.1"/>
    <property type="molecule type" value="Genomic_DNA"/>
</dbReference>
<dbReference type="RefSeq" id="WP_104429289.1">
    <property type="nucleotide sequence ID" value="NZ_PTIZ01000006.1"/>
</dbReference>
<evidence type="ECO:0000256" key="2">
    <source>
        <dbReference type="ARBA" id="ARBA00022741"/>
    </source>
</evidence>
<dbReference type="InterPro" id="IPR003593">
    <property type="entry name" value="AAA+_ATPase"/>
</dbReference>
<dbReference type="InterPro" id="IPR007831">
    <property type="entry name" value="T2SS_GspE_N"/>
</dbReference>
<dbReference type="PROSITE" id="PS00662">
    <property type="entry name" value="T2SP_E"/>
    <property type="match status" value="1"/>
</dbReference>
<evidence type="ECO:0000256" key="1">
    <source>
        <dbReference type="ARBA" id="ARBA00006611"/>
    </source>
</evidence>
<gene>
    <name evidence="5" type="ORF">B0F87_106304</name>
</gene>
<dbReference type="GO" id="GO:0005524">
    <property type="term" value="F:ATP binding"/>
    <property type="evidence" value="ECO:0007669"/>
    <property type="project" value="UniProtKB-KW"/>
</dbReference>
<dbReference type="SUPFAM" id="SSF160246">
    <property type="entry name" value="EspE N-terminal domain-like"/>
    <property type="match status" value="1"/>
</dbReference>
<dbReference type="Pfam" id="PF05157">
    <property type="entry name" value="MshEN"/>
    <property type="match status" value="1"/>
</dbReference>
<comment type="similarity">
    <text evidence="1">Belongs to the GSP E family.</text>
</comment>
<dbReference type="PANTHER" id="PTHR30258:SF29">
    <property type="entry name" value="MSHA PILUS ASSEMBLY ATPASE MSHE"/>
    <property type="match status" value="1"/>
</dbReference>
<name>A0A2S6HD97_9GAMM</name>
<reference evidence="5 6" key="1">
    <citation type="submission" date="2018-02" db="EMBL/GenBank/DDBJ databases">
        <title>Subsurface microbial communities from deep shales in Ohio and West Virginia, USA.</title>
        <authorList>
            <person name="Wrighton K."/>
        </authorList>
    </citation>
    <scope>NUCLEOTIDE SEQUENCE [LARGE SCALE GENOMIC DNA]</scope>
    <source>
        <strain evidence="5 6">OWC-DMM</strain>
    </source>
</reference>
<dbReference type="CDD" id="cd01129">
    <property type="entry name" value="PulE-GspE-like"/>
    <property type="match status" value="1"/>
</dbReference>
<organism evidence="5 6">
    <name type="scientific">Methylobacter tundripaludum</name>
    <dbReference type="NCBI Taxonomy" id="173365"/>
    <lineage>
        <taxon>Bacteria</taxon>
        <taxon>Pseudomonadati</taxon>
        <taxon>Pseudomonadota</taxon>
        <taxon>Gammaproteobacteria</taxon>
        <taxon>Methylococcales</taxon>
        <taxon>Methylococcaceae</taxon>
        <taxon>Methylobacter</taxon>
    </lineage>
</organism>
<keyword evidence="2" id="KW-0547">Nucleotide-binding</keyword>
<evidence type="ECO:0000313" key="6">
    <source>
        <dbReference type="Proteomes" id="UP000240010"/>
    </source>
</evidence>
<dbReference type="GO" id="GO:0016887">
    <property type="term" value="F:ATP hydrolysis activity"/>
    <property type="evidence" value="ECO:0007669"/>
    <property type="project" value="TreeGrafter"/>
</dbReference>
<comment type="caution">
    <text evidence="5">The sequence shown here is derived from an EMBL/GenBank/DDBJ whole genome shotgun (WGS) entry which is preliminary data.</text>
</comment>
<dbReference type="GO" id="GO:0005886">
    <property type="term" value="C:plasma membrane"/>
    <property type="evidence" value="ECO:0007669"/>
    <property type="project" value="TreeGrafter"/>
</dbReference>
<sequence>MDITRKIRIGDLLVQNQIITQEQLVSALAEQKKTGRQLGRTLINLNFVNETELLNFLSQQLKIPFLDISQYPRKPEIIKRLSEALARRFRVLLLEYNEFDVLLAMADPTDLMGLDELTRVLKKTIRPVVVRESDLLLAIDQSYRRTDEIDNLAEQLRSDMSEDDNIDLNLLLTSADAADAPVVKLLKSVFEDAVKVRVSDIHIEPQEHKLYIRFRVDGVLHQLTEADLKISTALVLRLKLMSGLDISEKRLPQDGRFQIKVRQQSVDVRISTMPTIYGESVVMRLLIQNGEGFSLEKLGMPPEMLARFRKLLHRPDGMILVTGPTGSGKTTTLYAALSELNSTANKIITVEDPVEYRLPGINQVQVNEKIDLDFARVLRSALRQDPDIVLVGEMRDHETAQIGLRAAMTGHLVLSTLHTNDAASSPIRLIDMGVPRFMVAMSLLAVIAQRLVRVVCASCIQPAIPEPFEQTWLKLELGDTLDQHSFVRGRGCTQCNGTGYQGRVGIYELLEMNTKLTDAANNHDTHVFIKLARQQMAGKTLRSNAVAMVVAKRTTVAEAMRISNQFEE</sequence>
<dbReference type="SMART" id="SM00382">
    <property type="entry name" value="AAA"/>
    <property type="match status" value="1"/>
</dbReference>
<dbReference type="FunFam" id="3.40.50.300:FF:000398">
    <property type="entry name" value="Type IV pilus assembly ATPase PilB"/>
    <property type="match status" value="1"/>
</dbReference>
<accession>A0A2S6HD97</accession>
<dbReference type="Gene3D" id="3.30.300.160">
    <property type="entry name" value="Type II secretion system, protein E, N-terminal domain"/>
    <property type="match status" value="1"/>
</dbReference>
<evidence type="ECO:0000259" key="4">
    <source>
        <dbReference type="PROSITE" id="PS00662"/>
    </source>
</evidence>
<keyword evidence="3" id="KW-0067">ATP-binding</keyword>
<dbReference type="Gene3D" id="3.30.450.90">
    <property type="match status" value="1"/>
</dbReference>
<evidence type="ECO:0000313" key="5">
    <source>
        <dbReference type="EMBL" id="PPK75455.1"/>
    </source>
</evidence>
<dbReference type="InterPro" id="IPR027417">
    <property type="entry name" value="P-loop_NTPase"/>
</dbReference>
<dbReference type="AlphaFoldDB" id="A0A2S6HD97"/>
<dbReference type="InterPro" id="IPR001482">
    <property type="entry name" value="T2SS/T4SS_dom"/>
</dbReference>